<gene>
    <name evidence="1" type="ORF">M8818_007654</name>
</gene>
<accession>A0ACC3S362</accession>
<organism evidence="1 2">
    <name type="scientific">Zalaria obscura</name>
    <dbReference type="NCBI Taxonomy" id="2024903"/>
    <lineage>
        <taxon>Eukaryota</taxon>
        <taxon>Fungi</taxon>
        <taxon>Dikarya</taxon>
        <taxon>Ascomycota</taxon>
        <taxon>Pezizomycotina</taxon>
        <taxon>Dothideomycetes</taxon>
        <taxon>Dothideomycetidae</taxon>
        <taxon>Dothideales</taxon>
        <taxon>Zalariaceae</taxon>
        <taxon>Zalaria</taxon>
    </lineage>
</organism>
<keyword evidence="2" id="KW-1185">Reference proteome</keyword>
<dbReference type="Proteomes" id="UP001320706">
    <property type="component" value="Unassembled WGS sequence"/>
</dbReference>
<name>A0ACC3S362_9PEZI</name>
<evidence type="ECO:0000313" key="2">
    <source>
        <dbReference type="Proteomes" id="UP001320706"/>
    </source>
</evidence>
<evidence type="ECO:0000313" key="1">
    <source>
        <dbReference type="EMBL" id="KAK8192486.1"/>
    </source>
</evidence>
<sequence length="116" mass="13161">MVDSSRDCCHHCLVDSANAFLSEASCPCVNCTDCSPHQHLICKIAPVLDFASFQHITSTWVLSSKQLPPQLCQVSRARLDIWLNIIASYQPRVDFRLCDRWLPCGSLRHHDHSVRT</sequence>
<comment type="caution">
    <text evidence="1">The sequence shown here is derived from an EMBL/GenBank/DDBJ whole genome shotgun (WGS) entry which is preliminary data.</text>
</comment>
<protein>
    <submittedName>
        <fullName evidence="1">Uncharacterized protein</fullName>
    </submittedName>
</protein>
<reference evidence="1" key="1">
    <citation type="submission" date="2024-02" db="EMBL/GenBank/DDBJ databases">
        <title>Metagenome Assembled Genome of Zalaria obscura JY119.</title>
        <authorList>
            <person name="Vighnesh L."/>
            <person name="Jagadeeshwari U."/>
            <person name="Venkata Ramana C."/>
            <person name="Sasikala C."/>
        </authorList>
    </citation>
    <scope>NUCLEOTIDE SEQUENCE</scope>
    <source>
        <strain evidence="1">JY119</strain>
    </source>
</reference>
<dbReference type="EMBL" id="JAMKPW020000044">
    <property type="protein sequence ID" value="KAK8192486.1"/>
    <property type="molecule type" value="Genomic_DNA"/>
</dbReference>
<proteinExistence type="predicted"/>